<keyword evidence="2 8" id="KW-0813">Transport</keyword>
<dbReference type="Gene3D" id="2.170.130.10">
    <property type="entry name" value="TonB-dependent receptor, plug domain"/>
    <property type="match status" value="1"/>
</dbReference>
<evidence type="ECO:0000256" key="5">
    <source>
        <dbReference type="ARBA" id="ARBA00023077"/>
    </source>
</evidence>
<dbReference type="PANTHER" id="PTHR30069:SF28">
    <property type="entry name" value="TONB-DEPENDENT RECEPTOR YNCD-RELATED"/>
    <property type="match status" value="1"/>
</dbReference>
<evidence type="ECO:0000313" key="14">
    <source>
        <dbReference type="Proteomes" id="UP000253083"/>
    </source>
</evidence>
<accession>A0A395JQW6</accession>
<dbReference type="InterPro" id="IPR036942">
    <property type="entry name" value="Beta-barrel_TonB_sf"/>
</dbReference>
<keyword evidence="7 8" id="KW-0998">Cell outer membrane</keyword>
<dbReference type="Proteomes" id="UP000253083">
    <property type="component" value="Unassembled WGS sequence"/>
</dbReference>
<keyword evidence="3 8" id="KW-1134">Transmembrane beta strand</keyword>
<evidence type="ECO:0000256" key="1">
    <source>
        <dbReference type="ARBA" id="ARBA00004571"/>
    </source>
</evidence>
<reference evidence="13 14" key="1">
    <citation type="submission" date="2018-06" db="EMBL/GenBank/DDBJ databases">
        <title>Genomic Encyclopedia of Type Strains, Phase IV (KMG-IV): sequencing the most valuable type-strain genomes for metagenomic binning, comparative biology and taxonomic classification.</title>
        <authorList>
            <person name="Goeker M."/>
        </authorList>
    </citation>
    <scope>NUCLEOTIDE SEQUENCE [LARGE SCALE GENOMIC DNA]</scope>
    <source>
        <strain evidence="13 14">DSM 24032</strain>
    </source>
</reference>
<evidence type="ECO:0000256" key="3">
    <source>
        <dbReference type="ARBA" id="ARBA00022452"/>
    </source>
</evidence>
<proteinExistence type="inferred from homology"/>
<evidence type="ECO:0000256" key="6">
    <source>
        <dbReference type="ARBA" id="ARBA00023136"/>
    </source>
</evidence>
<evidence type="ECO:0000256" key="4">
    <source>
        <dbReference type="ARBA" id="ARBA00022692"/>
    </source>
</evidence>
<evidence type="ECO:0000259" key="11">
    <source>
        <dbReference type="Pfam" id="PF00593"/>
    </source>
</evidence>
<keyword evidence="6 8" id="KW-0472">Membrane</keyword>
<dbReference type="AlphaFoldDB" id="A0A395JQW6"/>
<evidence type="ECO:0000256" key="7">
    <source>
        <dbReference type="ARBA" id="ARBA00023237"/>
    </source>
</evidence>
<dbReference type="GO" id="GO:0009279">
    <property type="term" value="C:cell outer membrane"/>
    <property type="evidence" value="ECO:0007669"/>
    <property type="project" value="UniProtKB-SubCell"/>
</dbReference>
<keyword evidence="10" id="KW-0732">Signal</keyword>
<dbReference type="InterPro" id="IPR037066">
    <property type="entry name" value="Plug_dom_sf"/>
</dbReference>
<comment type="similarity">
    <text evidence="8 9">Belongs to the TonB-dependent receptor family.</text>
</comment>
<keyword evidence="13" id="KW-0675">Receptor</keyword>
<dbReference type="GO" id="GO:0044718">
    <property type="term" value="P:siderophore transmembrane transport"/>
    <property type="evidence" value="ECO:0007669"/>
    <property type="project" value="TreeGrafter"/>
</dbReference>
<dbReference type="GO" id="GO:0015344">
    <property type="term" value="F:siderophore uptake transmembrane transporter activity"/>
    <property type="evidence" value="ECO:0007669"/>
    <property type="project" value="TreeGrafter"/>
</dbReference>
<dbReference type="OrthoDB" id="9760620at2"/>
<feature type="domain" description="TonB-dependent receptor plug" evidence="12">
    <location>
        <begin position="63"/>
        <end position="173"/>
    </location>
</feature>
<dbReference type="PROSITE" id="PS52016">
    <property type="entry name" value="TONB_DEPENDENT_REC_3"/>
    <property type="match status" value="1"/>
</dbReference>
<dbReference type="Pfam" id="PF00593">
    <property type="entry name" value="TonB_dep_Rec_b-barrel"/>
    <property type="match status" value="1"/>
</dbReference>
<evidence type="ECO:0000256" key="2">
    <source>
        <dbReference type="ARBA" id="ARBA00022448"/>
    </source>
</evidence>
<feature type="chain" id="PRO_5017349590" evidence="10">
    <location>
        <begin position="44"/>
        <end position="717"/>
    </location>
</feature>
<dbReference type="Gene3D" id="2.40.170.20">
    <property type="entry name" value="TonB-dependent receptor, beta-barrel domain"/>
    <property type="match status" value="1"/>
</dbReference>
<sequence>MLNLKPHSYMRNRRTLTNSRNRNFFKVTAGAMLIGCVSTSALAVDEKSIEEIAVIATRLAQPVSDLSSNVSVLGESALSKLAPVHIQQALSQVPGVSLQRGNGQESLPAIRSAVQTGAGACGSVLVLEEGIPVRGAGSCNVNELFDTHFEQASRIEVVRGANSSFYGSNALNGSVNIVLPASGTNRLAIEAGPNQYWRAKAAVSYKLGDSGVMSTLERNAGRFYVTLADDGGYRENAGYQQEKFSWRHQLDFSRWEWELGATITQLDQQTAGFIVGLDSYRDPVLAKQNLDPEAFRRSDSARLWVSATRHSDRGNKLRSTVYARDTEMQFLQHFLPGDPLEQNAQRGIGWQSVYYVEASTALNWALGVDGELNDSSLRQSQAQPTLGSAFLQATIPVGTHYDYQVDSEQLAIFTHLDWQWAERWRLLTGARLETMRYDYDNLTLTGRTRDDGTACGFGGCRYSRPADRNDRFTNLSPRMEMRFQANQQWRWSLTLSDSFRSPQATELYRLQRDQVVADLDVVNARTIEVSTRYESANTQFELSLFDIDTQNVIVRDGDFFNVDGQRTQSRGVEFALQHQFNAQWQARLIGSLAEHTYASDQRVGDVNLNGNQVDTAPNAFGSAFLGWLVSDKLSLESELQTMGDYYTDPENNSRYPGHTLLHLRGSYQLSDRWRVSLRALNLTDRRYAERADFTSFTNERYFPGMPRSLYAELAMEF</sequence>
<evidence type="ECO:0000256" key="8">
    <source>
        <dbReference type="PROSITE-ProRule" id="PRU01360"/>
    </source>
</evidence>
<keyword evidence="5 9" id="KW-0798">TonB box</keyword>
<evidence type="ECO:0000259" key="12">
    <source>
        <dbReference type="Pfam" id="PF07715"/>
    </source>
</evidence>
<feature type="domain" description="TonB-dependent receptor-like beta-barrel" evidence="11">
    <location>
        <begin position="295"/>
        <end position="682"/>
    </location>
</feature>
<dbReference type="PANTHER" id="PTHR30069">
    <property type="entry name" value="TONB-DEPENDENT OUTER MEMBRANE RECEPTOR"/>
    <property type="match status" value="1"/>
</dbReference>
<dbReference type="InterPro" id="IPR012910">
    <property type="entry name" value="Plug_dom"/>
</dbReference>
<keyword evidence="4 8" id="KW-0812">Transmembrane</keyword>
<evidence type="ECO:0000313" key="13">
    <source>
        <dbReference type="EMBL" id="RBP52722.1"/>
    </source>
</evidence>
<keyword evidence="14" id="KW-1185">Reference proteome</keyword>
<evidence type="ECO:0000256" key="9">
    <source>
        <dbReference type="RuleBase" id="RU003357"/>
    </source>
</evidence>
<dbReference type="EMBL" id="QNRT01000001">
    <property type="protein sequence ID" value="RBP52722.1"/>
    <property type="molecule type" value="Genomic_DNA"/>
</dbReference>
<comment type="subcellular location">
    <subcellularLocation>
        <location evidence="1 8">Cell outer membrane</location>
        <topology evidence="1 8">Multi-pass membrane protein</topology>
    </subcellularLocation>
</comment>
<dbReference type="Pfam" id="PF07715">
    <property type="entry name" value="Plug"/>
    <property type="match status" value="1"/>
</dbReference>
<comment type="caution">
    <text evidence="13">The sequence shown here is derived from an EMBL/GenBank/DDBJ whole genome shotgun (WGS) entry which is preliminary data.</text>
</comment>
<gene>
    <name evidence="13" type="ORF">DFR28_101104</name>
</gene>
<dbReference type="RefSeq" id="WP_113952348.1">
    <property type="nucleotide sequence ID" value="NZ_QNRT01000001.1"/>
</dbReference>
<protein>
    <submittedName>
        <fullName evidence="13">Outer membrane receptor protein involved in Fe transport</fullName>
    </submittedName>
</protein>
<dbReference type="SUPFAM" id="SSF56935">
    <property type="entry name" value="Porins"/>
    <property type="match status" value="1"/>
</dbReference>
<organism evidence="13 14">
    <name type="scientific">Arenicella xantha</name>
    <dbReference type="NCBI Taxonomy" id="644221"/>
    <lineage>
        <taxon>Bacteria</taxon>
        <taxon>Pseudomonadati</taxon>
        <taxon>Pseudomonadota</taxon>
        <taxon>Gammaproteobacteria</taxon>
        <taxon>Arenicellales</taxon>
        <taxon>Arenicellaceae</taxon>
        <taxon>Arenicella</taxon>
    </lineage>
</organism>
<feature type="signal peptide" evidence="10">
    <location>
        <begin position="1"/>
        <end position="43"/>
    </location>
</feature>
<dbReference type="InterPro" id="IPR039426">
    <property type="entry name" value="TonB-dep_rcpt-like"/>
</dbReference>
<evidence type="ECO:0000256" key="10">
    <source>
        <dbReference type="SAM" id="SignalP"/>
    </source>
</evidence>
<dbReference type="InterPro" id="IPR000531">
    <property type="entry name" value="Beta-barrel_TonB"/>
</dbReference>
<name>A0A395JQW6_9GAMM</name>
<dbReference type="InParanoid" id="A0A395JQW6"/>